<feature type="domain" description="Gamma-glutamylcyclotransferase AIG2-like" evidence="1">
    <location>
        <begin position="577"/>
        <end position="692"/>
    </location>
</feature>
<proteinExistence type="predicted"/>
<dbReference type="RefSeq" id="XP_014560142.1">
    <property type="nucleotide sequence ID" value="XM_014704656.1"/>
</dbReference>
<feature type="domain" description="Heterokaryon incompatibility" evidence="2">
    <location>
        <begin position="27"/>
        <end position="115"/>
    </location>
</feature>
<evidence type="ECO:0000259" key="1">
    <source>
        <dbReference type="Pfam" id="PF06094"/>
    </source>
</evidence>
<dbReference type="EMBL" id="KI968704">
    <property type="protein sequence ID" value="EUN30568.1"/>
    <property type="molecule type" value="Genomic_DNA"/>
</dbReference>
<name>W7EIR2_BIPV3</name>
<gene>
    <name evidence="3" type="ORF">COCVIDRAFT_23573</name>
</gene>
<dbReference type="Pfam" id="PF06985">
    <property type="entry name" value="HET"/>
    <property type="match status" value="1"/>
</dbReference>
<dbReference type="InterPro" id="IPR009288">
    <property type="entry name" value="AIG2-like_dom"/>
</dbReference>
<dbReference type="Pfam" id="PF06094">
    <property type="entry name" value="GGACT"/>
    <property type="match status" value="1"/>
</dbReference>
<organism evidence="3 4">
    <name type="scientific">Bipolaris victoriae (strain FI3)</name>
    <name type="common">Victoria blight of oats agent</name>
    <name type="synonym">Cochliobolus victoriae</name>
    <dbReference type="NCBI Taxonomy" id="930091"/>
    <lineage>
        <taxon>Eukaryota</taxon>
        <taxon>Fungi</taxon>
        <taxon>Dikarya</taxon>
        <taxon>Ascomycota</taxon>
        <taxon>Pezizomycotina</taxon>
        <taxon>Dothideomycetes</taxon>
        <taxon>Pleosporomycetidae</taxon>
        <taxon>Pleosporales</taxon>
        <taxon>Pleosporineae</taxon>
        <taxon>Pleosporaceae</taxon>
        <taxon>Bipolaris</taxon>
    </lineage>
</organism>
<evidence type="ECO:0000313" key="4">
    <source>
        <dbReference type="Proteomes" id="UP000054337"/>
    </source>
</evidence>
<accession>W7EIR2</accession>
<evidence type="ECO:0000313" key="3">
    <source>
        <dbReference type="EMBL" id="EUN30568.1"/>
    </source>
</evidence>
<dbReference type="PANTHER" id="PTHR10622">
    <property type="entry name" value="HET DOMAIN-CONTAINING PROTEIN"/>
    <property type="match status" value="1"/>
</dbReference>
<reference evidence="3 4" key="1">
    <citation type="journal article" date="2013" name="PLoS Genet.">
        <title>Comparative genome structure, secondary metabolite, and effector coding capacity across Cochliobolus pathogens.</title>
        <authorList>
            <person name="Condon B.J."/>
            <person name="Leng Y."/>
            <person name="Wu D."/>
            <person name="Bushley K.E."/>
            <person name="Ohm R.A."/>
            <person name="Otillar R."/>
            <person name="Martin J."/>
            <person name="Schackwitz W."/>
            <person name="Grimwood J."/>
            <person name="MohdZainudin N."/>
            <person name="Xue C."/>
            <person name="Wang R."/>
            <person name="Manning V.A."/>
            <person name="Dhillon B."/>
            <person name="Tu Z.J."/>
            <person name="Steffenson B.J."/>
            <person name="Salamov A."/>
            <person name="Sun H."/>
            <person name="Lowry S."/>
            <person name="LaButti K."/>
            <person name="Han J."/>
            <person name="Copeland A."/>
            <person name="Lindquist E."/>
            <person name="Barry K."/>
            <person name="Schmutz J."/>
            <person name="Baker S.E."/>
            <person name="Ciuffetti L.M."/>
            <person name="Grigoriev I.V."/>
            <person name="Zhong S."/>
            <person name="Turgeon B.G."/>
        </authorList>
    </citation>
    <scope>NUCLEOTIDE SEQUENCE [LARGE SCALE GENOMIC DNA]</scope>
    <source>
        <strain evidence="3 4">FI3</strain>
    </source>
</reference>
<dbReference type="InterPro" id="IPR010730">
    <property type="entry name" value="HET"/>
</dbReference>
<dbReference type="AlphaFoldDB" id="W7EIR2"/>
<protein>
    <recommendedName>
        <fullName evidence="5">Heterokaryon incompatibility domain-containing protein</fullName>
    </recommendedName>
</protein>
<sequence>MRLLQRSSTGDFRLTKDLIGDETIPPYAILSHTWEADTEVTFADMANGTSTDKFGYRKIQFCGEQAKQDDLQYFWIDTCCIDKSNHVELQEAINSMFRWYQNAVKCYVYLSDVSTAKPNTYEFSGSTWELSFQKSRWFTRGWTLQELLAPRLVEFFSQEGTRLGDKKSLERQIHEITGIATLALQGAPLEEFDVEERLSWAKSRRTTRKEDRAYSLLGIFGIYMPLIYGEGEDNAFRRLQEEINKPLNGRQRKMDSLSIVDASTTTIRLIDTTSISISSFIRSVRESRPDLNIVENELQSIKRTLELLREDLDTASGSEASPALPISFKKQILGIIDCCAATIKQIQESLENSRSLLAKSVVGQARWATNGKIDIQRHRSVLESNRRALEIAVDLLSWTMTREVKDTTVVRDDTSHIKQDTVRILEEIARLQEQLPRDLTQPNDERGLVLDRYLESLTSYTETLNAEMDAEWDSNSNDHLYHLSRSDGDALPNDPVISQPSQAQLPLRPLSNQAHGGALESLQKMGFTEQHSTLPKSFLLAVNNRISRDQFLQLRTGNLPFKKSAPLLTIGAFLFPGTLRVVTQRRSLSDIAQNMTPAVLRGYQRRAVKGVAYPALIPSIDPNVETTGMMIFGLNGPDRKAMDAFQGGMYDLSRVTVEIELEDGTKEFPEALAFVWNGPSTGLVPVEDMSWSPLDMLHDRWLSGILKMVEHEEEAL</sequence>
<evidence type="ECO:0008006" key="5">
    <source>
        <dbReference type="Google" id="ProtNLM"/>
    </source>
</evidence>
<dbReference type="GeneID" id="26253117"/>
<dbReference type="HOGENOM" id="CLU_385859_0_0_1"/>
<dbReference type="OrthoDB" id="1044435at2759"/>
<evidence type="ECO:0000259" key="2">
    <source>
        <dbReference type="Pfam" id="PF06985"/>
    </source>
</evidence>
<keyword evidence="4" id="KW-1185">Reference proteome</keyword>
<dbReference type="Proteomes" id="UP000054337">
    <property type="component" value="Unassembled WGS sequence"/>
</dbReference>
<dbReference type="Gene3D" id="3.10.490.10">
    <property type="entry name" value="Gamma-glutamyl cyclotransferase-like"/>
    <property type="match status" value="1"/>
</dbReference>
<dbReference type="InterPro" id="IPR013024">
    <property type="entry name" value="GGCT-like"/>
</dbReference>
<dbReference type="CDD" id="cd06661">
    <property type="entry name" value="GGCT_like"/>
    <property type="match status" value="1"/>
</dbReference>
<dbReference type="PANTHER" id="PTHR10622:SF11">
    <property type="entry name" value="HET-DOMAIN-CONTAINING PROTEIN"/>
    <property type="match status" value="1"/>
</dbReference>